<name>A0A444YKK9_ARAHY</name>
<dbReference type="GO" id="GO:0003676">
    <property type="term" value="F:nucleic acid binding"/>
    <property type="evidence" value="ECO:0007669"/>
    <property type="project" value="InterPro"/>
</dbReference>
<protein>
    <recommendedName>
        <fullName evidence="4">CCHC-type domain-containing protein</fullName>
    </recommendedName>
</protein>
<feature type="compositionally biased region" description="Low complexity" evidence="1">
    <location>
        <begin position="45"/>
        <end position="62"/>
    </location>
</feature>
<evidence type="ECO:0008006" key="4">
    <source>
        <dbReference type="Google" id="ProtNLM"/>
    </source>
</evidence>
<dbReference type="SUPFAM" id="SSF57756">
    <property type="entry name" value="Retrovirus zinc finger-like domains"/>
    <property type="match status" value="1"/>
</dbReference>
<feature type="region of interest" description="Disordered" evidence="1">
    <location>
        <begin position="1"/>
        <end position="100"/>
    </location>
</feature>
<dbReference type="AlphaFoldDB" id="A0A444YKK9"/>
<dbReference type="GO" id="GO:0008270">
    <property type="term" value="F:zinc ion binding"/>
    <property type="evidence" value="ECO:0007669"/>
    <property type="project" value="InterPro"/>
</dbReference>
<reference evidence="2 3" key="1">
    <citation type="submission" date="2019-01" db="EMBL/GenBank/DDBJ databases">
        <title>Sequencing of cultivated peanut Arachis hypogaea provides insights into genome evolution and oil improvement.</title>
        <authorList>
            <person name="Chen X."/>
        </authorList>
    </citation>
    <scope>NUCLEOTIDE SEQUENCE [LARGE SCALE GENOMIC DNA]</scope>
    <source>
        <strain evidence="3">cv. Fuhuasheng</strain>
        <tissue evidence="2">Leaves</tissue>
    </source>
</reference>
<feature type="compositionally biased region" description="Basic residues" evidence="1">
    <location>
        <begin position="202"/>
        <end position="213"/>
    </location>
</feature>
<dbReference type="InterPro" id="IPR036875">
    <property type="entry name" value="Znf_CCHC_sf"/>
</dbReference>
<feature type="compositionally biased region" description="Basic and acidic residues" evidence="1">
    <location>
        <begin position="70"/>
        <end position="88"/>
    </location>
</feature>
<sequence>MPRRYITRSQGWRKQASKEPVHLNVDSSSDSYESAEDSLCKPHMPLDSLDSSSDNNDDVGPSSDRRKRKTASDNDKGKKKVVNDEDTSRPPSMDASDYEKENRCATRSWVTDVLVKKVRKLPAFRHCEVFNYFKAKTGIQLLPCHHAIAAISIMNGRPENYVHAWLTMGSYNKTYEYHINPVRGQQLWETSEYLHCLPPVRSKPRGRPSHYARKKDAHEAPVQGSQERTATKLKRKYDKFTCGTCGDVGHTTRSCRIAKKQKADELAATAKAAEDAANKGDTGSKGNKGEVVTEECEVGAEGGQIDTQTETTKNAKKGHLRTKCERRIDKLPVKRTTSSTAATTAAAPHPTEISRETIQGASAATSEKLASFLKFVPTPRFNPPRKNV</sequence>
<accession>A0A444YKK9</accession>
<organism evidence="2 3">
    <name type="scientific">Arachis hypogaea</name>
    <name type="common">Peanut</name>
    <dbReference type="NCBI Taxonomy" id="3818"/>
    <lineage>
        <taxon>Eukaryota</taxon>
        <taxon>Viridiplantae</taxon>
        <taxon>Streptophyta</taxon>
        <taxon>Embryophyta</taxon>
        <taxon>Tracheophyta</taxon>
        <taxon>Spermatophyta</taxon>
        <taxon>Magnoliopsida</taxon>
        <taxon>eudicotyledons</taxon>
        <taxon>Gunneridae</taxon>
        <taxon>Pentapetalae</taxon>
        <taxon>rosids</taxon>
        <taxon>fabids</taxon>
        <taxon>Fabales</taxon>
        <taxon>Fabaceae</taxon>
        <taxon>Papilionoideae</taxon>
        <taxon>50 kb inversion clade</taxon>
        <taxon>dalbergioids sensu lato</taxon>
        <taxon>Dalbergieae</taxon>
        <taxon>Pterocarpus clade</taxon>
        <taxon>Arachis</taxon>
    </lineage>
</organism>
<comment type="caution">
    <text evidence="2">The sequence shown here is derived from an EMBL/GenBank/DDBJ whole genome shotgun (WGS) entry which is preliminary data.</text>
</comment>
<evidence type="ECO:0000313" key="2">
    <source>
        <dbReference type="EMBL" id="RYR02437.1"/>
    </source>
</evidence>
<keyword evidence="3" id="KW-1185">Reference proteome</keyword>
<dbReference type="Proteomes" id="UP000289738">
    <property type="component" value="Chromosome B06"/>
</dbReference>
<evidence type="ECO:0000256" key="1">
    <source>
        <dbReference type="SAM" id="MobiDB-lite"/>
    </source>
</evidence>
<feature type="compositionally biased region" description="Low complexity" evidence="1">
    <location>
        <begin position="336"/>
        <end position="347"/>
    </location>
</feature>
<feature type="region of interest" description="Disordered" evidence="1">
    <location>
        <begin position="334"/>
        <end position="353"/>
    </location>
</feature>
<dbReference type="EMBL" id="SDMP01000016">
    <property type="protein sequence ID" value="RYR02437.1"/>
    <property type="molecule type" value="Genomic_DNA"/>
</dbReference>
<gene>
    <name evidence="2" type="ORF">Ahy_B06g081227</name>
</gene>
<evidence type="ECO:0000313" key="3">
    <source>
        <dbReference type="Proteomes" id="UP000289738"/>
    </source>
</evidence>
<proteinExistence type="predicted"/>
<feature type="region of interest" description="Disordered" evidence="1">
    <location>
        <begin position="199"/>
        <end position="229"/>
    </location>
</feature>